<proteinExistence type="inferred from homology"/>
<feature type="region of interest" description="Disordered" evidence="5">
    <location>
        <begin position="1"/>
        <end position="28"/>
    </location>
</feature>
<comment type="similarity">
    <text evidence="1">Belongs to the sigma-70 factor family. ECF subfamily.</text>
</comment>
<dbReference type="RefSeq" id="WP_097183725.1">
    <property type="nucleotide sequence ID" value="NZ_OCNK01000002.1"/>
</dbReference>
<keyword evidence="2" id="KW-0805">Transcription regulation</keyword>
<keyword evidence="9" id="KW-1185">Reference proteome</keyword>
<dbReference type="InterPro" id="IPR013324">
    <property type="entry name" value="RNA_pol_sigma_r3/r4-like"/>
</dbReference>
<keyword evidence="4" id="KW-0804">Transcription</keyword>
<dbReference type="GO" id="GO:0003677">
    <property type="term" value="F:DNA binding"/>
    <property type="evidence" value="ECO:0007669"/>
    <property type="project" value="InterPro"/>
</dbReference>
<dbReference type="PANTHER" id="PTHR30173:SF36">
    <property type="entry name" value="ECF RNA POLYMERASE SIGMA FACTOR SIGJ"/>
    <property type="match status" value="1"/>
</dbReference>
<dbReference type="PANTHER" id="PTHR30173">
    <property type="entry name" value="SIGMA 19 FACTOR"/>
    <property type="match status" value="1"/>
</dbReference>
<dbReference type="NCBIfam" id="TIGR02937">
    <property type="entry name" value="sigma70-ECF"/>
    <property type="match status" value="1"/>
</dbReference>
<dbReference type="GO" id="GO:0016987">
    <property type="term" value="F:sigma factor activity"/>
    <property type="evidence" value="ECO:0007669"/>
    <property type="project" value="UniProtKB-KW"/>
</dbReference>
<keyword evidence="3" id="KW-0731">Sigma factor</keyword>
<dbReference type="InterPro" id="IPR014284">
    <property type="entry name" value="RNA_pol_sigma-70_dom"/>
</dbReference>
<dbReference type="InterPro" id="IPR036388">
    <property type="entry name" value="WH-like_DNA-bd_sf"/>
</dbReference>
<evidence type="ECO:0000313" key="9">
    <source>
        <dbReference type="Proteomes" id="UP000219482"/>
    </source>
</evidence>
<name>A0A286GTI9_9ACTN</name>
<evidence type="ECO:0000256" key="2">
    <source>
        <dbReference type="ARBA" id="ARBA00023015"/>
    </source>
</evidence>
<dbReference type="AlphaFoldDB" id="A0A286GTI9"/>
<dbReference type="InterPro" id="IPR007627">
    <property type="entry name" value="RNA_pol_sigma70_r2"/>
</dbReference>
<dbReference type="InterPro" id="IPR013249">
    <property type="entry name" value="RNA_pol_sigma70_r4_t2"/>
</dbReference>
<dbReference type="OrthoDB" id="3211555at2"/>
<evidence type="ECO:0000256" key="1">
    <source>
        <dbReference type="ARBA" id="ARBA00010641"/>
    </source>
</evidence>
<accession>A0A286GTI9</accession>
<dbReference type="Pfam" id="PF08281">
    <property type="entry name" value="Sigma70_r4_2"/>
    <property type="match status" value="1"/>
</dbReference>
<evidence type="ECO:0000259" key="6">
    <source>
        <dbReference type="Pfam" id="PF04542"/>
    </source>
</evidence>
<evidence type="ECO:0000259" key="7">
    <source>
        <dbReference type="Pfam" id="PF08281"/>
    </source>
</evidence>
<gene>
    <name evidence="8" type="ORF">SAMN06272739_2020</name>
</gene>
<evidence type="ECO:0000313" key="8">
    <source>
        <dbReference type="EMBL" id="SOD98752.1"/>
    </source>
</evidence>
<feature type="domain" description="RNA polymerase sigma factor 70 region 4 type 2" evidence="7">
    <location>
        <begin position="134"/>
        <end position="181"/>
    </location>
</feature>
<sequence length="230" mass="24733">MDTLTGADPGAAGAEHPEPGAPRPPRDDDLRQAVVVFMAQRPHLLATVRRILGSASEAEDVVQETWLRWQRTDRRTVANPPAFLATAATRLAINTIQSARSRREAPSTPWLDDVALPAGDAESTAERAEAVELALRVVLERLTPAERAAYVLRTGFDYPYADIASALRRSAPNARQLVSRAHTRILSGAGRPVSAGAHRQLVGAFTAAARNGEFTRLEALLTAPVRPAAV</sequence>
<evidence type="ECO:0000256" key="3">
    <source>
        <dbReference type="ARBA" id="ARBA00023082"/>
    </source>
</evidence>
<dbReference type="GO" id="GO:0006352">
    <property type="term" value="P:DNA-templated transcription initiation"/>
    <property type="evidence" value="ECO:0007669"/>
    <property type="project" value="InterPro"/>
</dbReference>
<dbReference type="Gene3D" id="1.10.1740.10">
    <property type="match status" value="1"/>
</dbReference>
<dbReference type="SUPFAM" id="SSF88659">
    <property type="entry name" value="Sigma3 and sigma4 domains of RNA polymerase sigma factors"/>
    <property type="match status" value="1"/>
</dbReference>
<feature type="domain" description="RNA polymerase sigma-70 region 2" evidence="6">
    <location>
        <begin position="38"/>
        <end position="100"/>
    </location>
</feature>
<dbReference type="InterPro" id="IPR052704">
    <property type="entry name" value="ECF_Sigma-70_Domain"/>
</dbReference>
<organism evidence="8 9">
    <name type="scientific">Blastococcus haudaquaticus</name>
    <dbReference type="NCBI Taxonomy" id="1938745"/>
    <lineage>
        <taxon>Bacteria</taxon>
        <taxon>Bacillati</taxon>
        <taxon>Actinomycetota</taxon>
        <taxon>Actinomycetes</taxon>
        <taxon>Geodermatophilales</taxon>
        <taxon>Geodermatophilaceae</taxon>
        <taxon>Blastococcus</taxon>
    </lineage>
</organism>
<feature type="compositionally biased region" description="Low complexity" evidence="5">
    <location>
        <begin position="1"/>
        <end position="14"/>
    </location>
</feature>
<dbReference type="SUPFAM" id="SSF88946">
    <property type="entry name" value="Sigma2 domain of RNA polymerase sigma factors"/>
    <property type="match status" value="1"/>
</dbReference>
<dbReference type="InterPro" id="IPR013325">
    <property type="entry name" value="RNA_pol_sigma_r2"/>
</dbReference>
<protein>
    <submittedName>
        <fullName evidence="8">RNA polymerase sigma factor, sigma-70 family</fullName>
    </submittedName>
</protein>
<dbReference type="Pfam" id="PF04542">
    <property type="entry name" value="Sigma70_r2"/>
    <property type="match status" value="1"/>
</dbReference>
<dbReference type="Proteomes" id="UP000219482">
    <property type="component" value="Unassembled WGS sequence"/>
</dbReference>
<dbReference type="EMBL" id="OCNK01000002">
    <property type="protein sequence ID" value="SOD98752.1"/>
    <property type="molecule type" value="Genomic_DNA"/>
</dbReference>
<dbReference type="Gene3D" id="1.10.10.10">
    <property type="entry name" value="Winged helix-like DNA-binding domain superfamily/Winged helix DNA-binding domain"/>
    <property type="match status" value="1"/>
</dbReference>
<evidence type="ECO:0000256" key="4">
    <source>
        <dbReference type="ARBA" id="ARBA00023163"/>
    </source>
</evidence>
<evidence type="ECO:0000256" key="5">
    <source>
        <dbReference type="SAM" id="MobiDB-lite"/>
    </source>
</evidence>
<reference evidence="9" key="1">
    <citation type="submission" date="2017-09" db="EMBL/GenBank/DDBJ databases">
        <authorList>
            <person name="Varghese N."/>
            <person name="Submissions S."/>
        </authorList>
    </citation>
    <scope>NUCLEOTIDE SEQUENCE [LARGE SCALE GENOMIC DNA]</scope>
    <source>
        <strain evidence="9">DSM 44270</strain>
    </source>
</reference>